<keyword evidence="10" id="KW-1185">Reference proteome</keyword>
<feature type="transmembrane region" description="Helical" evidence="8">
    <location>
        <begin position="29"/>
        <end position="55"/>
    </location>
</feature>
<dbReference type="PANTHER" id="PTHR33203:SF24">
    <property type="entry name" value="OLEOSIN"/>
    <property type="match status" value="1"/>
</dbReference>
<dbReference type="GO" id="GO:0012511">
    <property type="term" value="C:monolayer-surrounded lipid storage body"/>
    <property type="evidence" value="ECO:0007669"/>
    <property type="project" value="InterPro"/>
</dbReference>
<keyword evidence="4 8" id="KW-0812">Transmembrane</keyword>
<evidence type="ECO:0000313" key="9">
    <source>
        <dbReference type="EMBL" id="PRQ27580.1"/>
    </source>
</evidence>
<dbReference type="Proteomes" id="UP000238479">
    <property type="component" value="Chromosome 6"/>
</dbReference>
<keyword evidence="3 7" id="KW-0551">Lipid droplet</keyword>
<dbReference type="PROSITE" id="PS00811">
    <property type="entry name" value="OLEOSINS"/>
    <property type="match status" value="1"/>
</dbReference>
<comment type="similarity">
    <text evidence="2 7">Belongs to the oleosin family.</text>
</comment>
<evidence type="ECO:0000256" key="4">
    <source>
        <dbReference type="ARBA" id="ARBA00022692"/>
    </source>
</evidence>
<dbReference type="Gramene" id="PRQ27580">
    <property type="protein sequence ID" value="PRQ27580"/>
    <property type="gene ID" value="RchiOBHm_Chr6g0306781"/>
</dbReference>
<comment type="subcellular location">
    <subcellularLocation>
        <location evidence="7">Lipid droplet</location>
    </subcellularLocation>
    <subcellularLocation>
        <location evidence="7">Membrane</location>
        <topology evidence="7">Multi-pass membrane protein</topology>
    </subcellularLocation>
</comment>
<feature type="transmembrane region" description="Helical" evidence="8">
    <location>
        <begin position="67"/>
        <end position="100"/>
    </location>
</feature>
<dbReference type="PANTHER" id="PTHR33203">
    <property type="entry name" value="OLEOSIN"/>
    <property type="match status" value="1"/>
</dbReference>
<reference evidence="9 10" key="1">
    <citation type="journal article" date="2018" name="Nat. Genet.">
        <title>The Rosa genome provides new insights in the design of modern roses.</title>
        <authorList>
            <person name="Bendahmane M."/>
        </authorList>
    </citation>
    <scope>NUCLEOTIDE SEQUENCE [LARGE SCALE GENOMIC DNA]</scope>
    <source>
        <strain evidence="10">cv. Old Blush</strain>
    </source>
</reference>
<protein>
    <recommendedName>
        <fullName evidence="7">Oleosin</fullName>
    </recommendedName>
</protein>
<evidence type="ECO:0000256" key="7">
    <source>
        <dbReference type="RuleBase" id="RU000540"/>
    </source>
</evidence>
<dbReference type="GO" id="GO:0048608">
    <property type="term" value="P:reproductive structure development"/>
    <property type="evidence" value="ECO:0007669"/>
    <property type="project" value="UniProtKB-ARBA"/>
</dbReference>
<sequence length="125" mass="13196">MATADFHHKHDVDQYSFPSSRGQTSITRFLTAGAIGTTLLGLSALTLTGTVMALILATPVLVLFSPVLVPAAIVVVLVAAGFVFSGGCGVAAIAALTWLYKYVSNYVSTRRRDYTYGGSYAQFGL</sequence>
<organism evidence="9 10">
    <name type="scientific">Rosa chinensis</name>
    <name type="common">China rose</name>
    <dbReference type="NCBI Taxonomy" id="74649"/>
    <lineage>
        <taxon>Eukaryota</taxon>
        <taxon>Viridiplantae</taxon>
        <taxon>Streptophyta</taxon>
        <taxon>Embryophyta</taxon>
        <taxon>Tracheophyta</taxon>
        <taxon>Spermatophyta</taxon>
        <taxon>Magnoliopsida</taxon>
        <taxon>eudicotyledons</taxon>
        <taxon>Gunneridae</taxon>
        <taxon>Pentapetalae</taxon>
        <taxon>rosids</taxon>
        <taxon>fabids</taxon>
        <taxon>Rosales</taxon>
        <taxon>Rosaceae</taxon>
        <taxon>Rosoideae</taxon>
        <taxon>Rosoideae incertae sedis</taxon>
        <taxon>Rosa</taxon>
    </lineage>
</organism>
<keyword evidence="6 8" id="KW-0472">Membrane</keyword>
<dbReference type="EMBL" id="PDCK01000044">
    <property type="protein sequence ID" value="PRQ27580.1"/>
    <property type="molecule type" value="Genomic_DNA"/>
</dbReference>
<evidence type="ECO:0000313" key="10">
    <source>
        <dbReference type="Proteomes" id="UP000238479"/>
    </source>
</evidence>
<dbReference type="InterPro" id="IPR000136">
    <property type="entry name" value="Oleosin"/>
</dbReference>
<name>A0A2P6Q065_ROSCH</name>
<dbReference type="AlphaFoldDB" id="A0A2P6Q065"/>
<dbReference type="OMA" id="MAAMTVM"/>
<evidence type="ECO:0000256" key="3">
    <source>
        <dbReference type="ARBA" id="ARBA00022677"/>
    </source>
</evidence>
<accession>A0A2P6Q065</accession>
<gene>
    <name evidence="9" type="ORF">RchiOBHm_Chr6g0306781</name>
</gene>
<evidence type="ECO:0000256" key="5">
    <source>
        <dbReference type="ARBA" id="ARBA00022989"/>
    </source>
</evidence>
<evidence type="ECO:0000256" key="6">
    <source>
        <dbReference type="ARBA" id="ARBA00023136"/>
    </source>
</evidence>
<dbReference type="GO" id="GO:0019915">
    <property type="term" value="P:lipid storage"/>
    <property type="evidence" value="ECO:0007669"/>
    <property type="project" value="TreeGrafter"/>
</dbReference>
<proteinExistence type="inferred from homology"/>
<comment type="function">
    <text evidence="1">May have a structural role to stabilize the lipid body during desiccation of the seed by preventing coalescence of the oil. Probably interacts with both lipid and phospholipid moieties of lipid bodies. May also provide recognition signals for specific lipase anchorage in lipolysis during seedling growth.</text>
</comment>
<evidence type="ECO:0000256" key="8">
    <source>
        <dbReference type="SAM" id="Phobius"/>
    </source>
</evidence>
<comment type="caution">
    <text evidence="9">The sequence shown here is derived from an EMBL/GenBank/DDBJ whole genome shotgun (WGS) entry which is preliminary data.</text>
</comment>
<keyword evidence="5 8" id="KW-1133">Transmembrane helix</keyword>
<evidence type="ECO:0000256" key="1">
    <source>
        <dbReference type="ARBA" id="ARBA00002582"/>
    </source>
</evidence>
<dbReference type="Pfam" id="PF01277">
    <property type="entry name" value="Oleosin"/>
    <property type="match status" value="1"/>
</dbReference>
<dbReference type="GO" id="GO:0009791">
    <property type="term" value="P:post-embryonic development"/>
    <property type="evidence" value="ECO:0007669"/>
    <property type="project" value="UniProtKB-ARBA"/>
</dbReference>
<evidence type="ECO:0000256" key="2">
    <source>
        <dbReference type="ARBA" id="ARBA00010858"/>
    </source>
</evidence>
<dbReference type="GO" id="GO:0016020">
    <property type="term" value="C:membrane"/>
    <property type="evidence" value="ECO:0007669"/>
    <property type="project" value="UniProtKB-SubCell"/>
</dbReference>
<dbReference type="STRING" id="74649.A0A2P6Q065"/>